<reference evidence="4 5" key="1">
    <citation type="journal article" date="2013" name="BMC Genomics">
        <title>The miniature genome of a carnivorous plant Genlisea aurea contains a low number of genes and short non-coding sequences.</title>
        <authorList>
            <person name="Leushkin E.V."/>
            <person name="Sutormin R.A."/>
            <person name="Nabieva E.R."/>
            <person name="Penin A.A."/>
            <person name="Kondrashov A.S."/>
            <person name="Logacheva M.D."/>
        </authorList>
    </citation>
    <scope>NUCLEOTIDE SEQUENCE [LARGE SCALE GENOMIC DNA]</scope>
</reference>
<accession>S8CS10</accession>
<keyword evidence="2" id="KW-0472">Membrane</keyword>
<evidence type="ECO:0000313" key="5">
    <source>
        <dbReference type="Proteomes" id="UP000015453"/>
    </source>
</evidence>
<keyword evidence="5" id="KW-1185">Reference proteome</keyword>
<dbReference type="PANTHER" id="PTHR36721:SF15">
    <property type="entry name" value="EN_SPM-LIKE TRANSPOSON PROTEIN"/>
    <property type="match status" value="1"/>
</dbReference>
<keyword evidence="2" id="KW-1133">Transmembrane helix</keyword>
<feature type="chain" id="PRO_5004549254" evidence="3">
    <location>
        <begin position="23"/>
        <end position="129"/>
    </location>
</feature>
<organism evidence="4 5">
    <name type="scientific">Genlisea aurea</name>
    <dbReference type="NCBI Taxonomy" id="192259"/>
    <lineage>
        <taxon>Eukaryota</taxon>
        <taxon>Viridiplantae</taxon>
        <taxon>Streptophyta</taxon>
        <taxon>Embryophyta</taxon>
        <taxon>Tracheophyta</taxon>
        <taxon>Spermatophyta</taxon>
        <taxon>Magnoliopsida</taxon>
        <taxon>eudicotyledons</taxon>
        <taxon>Gunneridae</taxon>
        <taxon>Pentapetalae</taxon>
        <taxon>asterids</taxon>
        <taxon>lamiids</taxon>
        <taxon>Lamiales</taxon>
        <taxon>Lentibulariaceae</taxon>
        <taxon>Genlisea</taxon>
    </lineage>
</organism>
<name>S8CS10_9LAMI</name>
<feature type="transmembrane region" description="Helical" evidence="2">
    <location>
        <begin position="88"/>
        <end position="108"/>
    </location>
</feature>
<evidence type="ECO:0000256" key="3">
    <source>
        <dbReference type="SAM" id="SignalP"/>
    </source>
</evidence>
<keyword evidence="2" id="KW-0812">Transmembrane</keyword>
<proteinExistence type="predicted"/>
<gene>
    <name evidence="4" type="ORF">M569_07126</name>
</gene>
<dbReference type="AlphaFoldDB" id="S8CS10"/>
<evidence type="ECO:0000313" key="4">
    <source>
        <dbReference type="EMBL" id="EPS67651.1"/>
    </source>
</evidence>
<evidence type="ECO:0000256" key="2">
    <source>
        <dbReference type="SAM" id="Phobius"/>
    </source>
</evidence>
<comment type="caution">
    <text evidence="4">The sequence shown here is derived from an EMBL/GenBank/DDBJ whole genome shotgun (WGS) entry which is preliminary data.</text>
</comment>
<dbReference type="EMBL" id="AUSU01002997">
    <property type="protein sequence ID" value="EPS67651.1"/>
    <property type="molecule type" value="Genomic_DNA"/>
</dbReference>
<sequence>MASSIRLLSFSLLLFIFRAAAAAPAYAPLLAPSPAKAAAYSPPSPPPDIPRDSPSPSPSADLSGVGREDLPSSTAGESRGGINAGGKAGISIGIIAAAAVVVGGAAVYRKRRQNIRRTRHAFGGSISMV</sequence>
<feature type="region of interest" description="Disordered" evidence="1">
    <location>
        <begin position="35"/>
        <end position="83"/>
    </location>
</feature>
<evidence type="ECO:0000256" key="1">
    <source>
        <dbReference type="SAM" id="MobiDB-lite"/>
    </source>
</evidence>
<protein>
    <submittedName>
        <fullName evidence="4">Uncharacterized protein</fullName>
    </submittedName>
</protein>
<dbReference type="Proteomes" id="UP000015453">
    <property type="component" value="Unassembled WGS sequence"/>
</dbReference>
<keyword evidence="3" id="KW-0732">Signal</keyword>
<feature type="compositionally biased region" description="Pro residues" evidence="1">
    <location>
        <begin position="42"/>
        <end position="57"/>
    </location>
</feature>
<dbReference type="PANTHER" id="PTHR36721">
    <property type="entry name" value="PROLINE-RICH FAMILY PROTEIN"/>
    <property type="match status" value="1"/>
</dbReference>
<feature type="signal peptide" evidence="3">
    <location>
        <begin position="1"/>
        <end position="22"/>
    </location>
</feature>